<evidence type="ECO:0000313" key="11">
    <source>
        <dbReference type="Proteomes" id="UP000295515"/>
    </source>
</evidence>
<evidence type="ECO:0000313" key="10">
    <source>
        <dbReference type="EMBL" id="TCV92541.1"/>
    </source>
</evidence>
<feature type="transmembrane region" description="Helical" evidence="8">
    <location>
        <begin position="396"/>
        <end position="414"/>
    </location>
</feature>
<feature type="domain" description="RCK C-terminal" evidence="9">
    <location>
        <begin position="433"/>
        <end position="514"/>
    </location>
</feature>
<feature type="transmembrane region" description="Helical" evidence="8">
    <location>
        <begin position="274"/>
        <end position="301"/>
    </location>
</feature>
<dbReference type="Gene3D" id="1.10.3080.10">
    <property type="entry name" value="Clc chloride channel"/>
    <property type="match status" value="1"/>
</dbReference>
<dbReference type="Pfam" id="PF02080">
    <property type="entry name" value="TrkA_C"/>
    <property type="match status" value="1"/>
</dbReference>
<dbReference type="CDD" id="cd01031">
    <property type="entry name" value="EriC"/>
    <property type="match status" value="1"/>
</dbReference>
<feature type="transmembrane region" description="Helical" evidence="8">
    <location>
        <begin position="234"/>
        <end position="253"/>
    </location>
</feature>
<protein>
    <submittedName>
        <fullName evidence="10">H+/Cl-antiporter ClcA</fullName>
    </submittedName>
</protein>
<feature type="transmembrane region" description="Helical" evidence="8">
    <location>
        <begin position="335"/>
        <end position="357"/>
    </location>
</feature>
<dbReference type="InterPro" id="IPR036721">
    <property type="entry name" value="RCK_C_sf"/>
</dbReference>
<keyword evidence="5" id="KW-0406">Ion transport</keyword>
<evidence type="ECO:0000256" key="4">
    <source>
        <dbReference type="ARBA" id="ARBA00022989"/>
    </source>
</evidence>
<feature type="transmembrane region" description="Helical" evidence="8">
    <location>
        <begin position="21"/>
        <end position="42"/>
    </location>
</feature>
<dbReference type="GeneID" id="98916488"/>
<evidence type="ECO:0000256" key="1">
    <source>
        <dbReference type="ARBA" id="ARBA00004141"/>
    </source>
</evidence>
<name>A0A4R3YK36_9FIRM</name>
<dbReference type="AlphaFoldDB" id="A0A4R3YK36"/>
<evidence type="ECO:0000256" key="3">
    <source>
        <dbReference type="ARBA" id="ARBA00022692"/>
    </source>
</evidence>
<comment type="caution">
    <text evidence="10">The sequence shown here is derived from an EMBL/GenBank/DDBJ whole genome shotgun (WGS) entry which is preliminary data.</text>
</comment>
<feature type="transmembrane region" description="Helical" evidence="8">
    <location>
        <begin position="62"/>
        <end position="83"/>
    </location>
</feature>
<dbReference type="PANTHER" id="PTHR45711:SF6">
    <property type="entry name" value="CHLORIDE CHANNEL PROTEIN"/>
    <property type="match status" value="1"/>
</dbReference>
<keyword evidence="3 8" id="KW-0812">Transmembrane</keyword>
<dbReference type="Pfam" id="PF00654">
    <property type="entry name" value="Voltage_CLC"/>
    <property type="match status" value="1"/>
</dbReference>
<keyword evidence="7" id="KW-0868">Chloride</keyword>
<sequence>MEKRNSETLHILKERNKLSSRLFFEGLLVGGIAGFIAIVYRLLLTNAESLYFTIASFVKGNIFYIILWLIGLGILGFIISLFLKYEPYISGSGIPQVEAEVQGQIDQCWYKVLCAKIVAGTLCIVGGLSLGREGPSIQLGAMVGKAVSRFFKRIKTEERFLLTCGAAAGLSAAFNAPLAGIMFALEEVHKNFSTSALVSVMCASITGDFLSRNVFGLSPSLHFTMDYALPLYDYGWLLILGVATGLLGAFYNKMTMTSLHLYDRIPCLKSHQKVIIPLLISGILGLYIPQVIGGGHVLVSYLNSENVVLSTLVILLIVKFIFSLLSFGSGAPGGIFFPLLILGSLIGAIFGKLAIMLGVPEIYFMNFIIFAMAGFFAGIVRAPITGIVLIAEMCGTLKLMLPIAAVSFIAYIVANSIGSEPIYESLLHRLTKNKTQTDYVENKELISFVVSLGSLAVNQTVASLKLPPRCLLVSIMRGKREIIPHGDTQFYVGDQVIIIVDKYRIEESKAKLAEIFTFS</sequence>
<dbReference type="GO" id="GO:0006813">
    <property type="term" value="P:potassium ion transport"/>
    <property type="evidence" value="ECO:0007669"/>
    <property type="project" value="InterPro"/>
</dbReference>
<evidence type="ECO:0000256" key="7">
    <source>
        <dbReference type="ARBA" id="ARBA00023214"/>
    </source>
</evidence>
<dbReference type="SUPFAM" id="SSF81340">
    <property type="entry name" value="Clc chloride channel"/>
    <property type="match status" value="1"/>
</dbReference>
<feature type="transmembrane region" description="Helical" evidence="8">
    <location>
        <begin position="160"/>
        <end position="185"/>
    </location>
</feature>
<dbReference type="PANTHER" id="PTHR45711">
    <property type="entry name" value="CHLORIDE CHANNEL PROTEIN"/>
    <property type="match status" value="1"/>
</dbReference>
<evidence type="ECO:0000256" key="8">
    <source>
        <dbReference type="SAM" id="Phobius"/>
    </source>
</evidence>
<comment type="subcellular location">
    <subcellularLocation>
        <location evidence="1">Membrane</location>
        <topology evidence="1">Multi-pass membrane protein</topology>
    </subcellularLocation>
</comment>
<dbReference type="InterPro" id="IPR014743">
    <property type="entry name" value="Cl-channel_core"/>
</dbReference>
<evidence type="ECO:0000256" key="2">
    <source>
        <dbReference type="ARBA" id="ARBA00022448"/>
    </source>
</evidence>
<reference evidence="10 11" key="1">
    <citation type="submission" date="2019-03" db="EMBL/GenBank/DDBJ databases">
        <title>Genomic Encyclopedia of Type Strains, Phase IV (KMG-IV): sequencing the most valuable type-strain genomes for metagenomic binning, comparative biology and taxonomic classification.</title>
        <authorList>
            <person name="Goeker M."/>
        </authorList>
    </citation>
    <scope>NUCLEOTIDE SEQUENCE [LARGE SCALE GENOMIC DNA]</scope>
    <source>
        <strain evidence="10 11">DSM 29487</strain>
    </source>
</reference>
<feature type="transmembrane region" description="Helical" evidence="8">
    <location>
        <begin position="363"/>
        <end position="384"/>
    </location>
</feature>
<organism evidence="10 11">
    <name type="scientific">Longibaculum muris</name>
    <dbReference type="NCBI Taxonomy" id="1796628"/>
    <lineage>
        <taxon>Bacteria</taxon>
        <taxon>Bacillati</taxon>
        <taxon>Bacillota</taxon>
        <taxon>Erysipelotrichia</taxon>
        <taxon>Erysipelotrichales</taxon>
        <taxon>Coprobacillaceae</taxon>
        <taxon>Longibaculum</taxon>
    </lineage>
</organism>
<dbReference type="InterPro" id="IPR006037">
    <property type="entry name" value="RCK_C"/>
</dbReference>
<gene>
    <name evidence="10" type="ORF">EDD60_12625</name>
</gene>
<dbReference type="GO" id="GO:0005886">
    <property type="term" value="C:plasma membrane"/>
    <property type="evidence" value="ECO:0007669"/>
    <property type="project" value="TreeGrafter"/>
</dbReference>
<keyword evidence="6 8" id="KW-0472">Membrane</keyword>
<dbReference type="SUPFAM" id="SSF116726">
    <property type="entry name" value="TrkA C-terminal domain-like"/>
    <property type="match status" value="1"/>
</dbReference>
<accession>A0A4R3YK36</accession>
<keyword evidence="4 8" id="KW-1133">Transmembrane helix</keyword>
<dbReference type="EMBL" id="SMCQ01000026">
    <property type="protein sequence ID" value="TCV92541.1"/>
    <property type="molecule type" value="Genomic_DNA"/>
</dbReference>
<proteinExistence type="predicted"/>
<feature type="transmembrane region" description="Helical" evidence="8">
    <location>
        <begin position="307"/>
        <end position="328"/>
    </location>
</feature>
<dbReference type="PRINTS" id="PR00762">
    <property type="entry name" value="CLCHANNEL"/>
</dbReference>
<evidence type="ECO:0000256" key="6">
    <source>
        <dbReference type="ARBA" id="ARBA00023136"/>
    </source>
</evidence>
<evidence type="ECO:0000259" key="9">
    <source>
        <dbReference type="PROSITE" id="PS51202"/>
    </source>
</evidence>
<dbReference type="Gene3D" id="3.30.70.1450">
    <property type="entry name" value="Regulator of K+ conductance, C-terminal domain"/>
    <property type="match status" value="1"/>
</dbReference>
<dbReference type="Proteomes" id="UP000295515">
    <property type="component" value="Unassembled WGS sequence"/>
</dbReference>
<dbReference type="RefSeq" id="WP_066444478.1">
    <property type="nucleotide sequence ID" value="NZ_JANKBF010000023.1"/>
</dbReference>
<dbReference type="GO" id="GO:0008324">
    <property type="term" value="F:monoatomic cation transmembrane transporter activity"/>
    <property type="evidence" value="ECO:0007669"/>
    <property type="project" value="InterPro"/>
</dbReference>
<keyword evidence="2" id="KW-0813">Transport</keyword>
<dbReference type="PROSITE" id="PS51202">
    <property type="entry name" value="RCK_C"/>
    <property type="match status" value="1"/>
</dbReference>
<dbReference type="GO" id="GO:0005247">
    <property type="term" value="F:voltage-gated chloride channel activity"/>
    <property type="evidence" value="ECO:0007669"/>
    <property type="project" value="TreeGrafter"/>
</dbReference>
<keyword evidence="11" id="KW-1185">Reference proteome</keyword>
<evidence type="ECO:0000256" key="5">
    <source>
        <dbReference type="ARBA" id="ARBA00023065"/>
    </source>
</evidence>
<dbReference type="InterPro" id="IPR001807">
    <property type="entry name" value="ClC"/>
</dbReference>